<feature type="region of interest" description="Disordered" evidence="2">
    <location>
        <begin position="153"/>
        <end position="184"/>
    </location>
</feature>
<accession>A0ABW8PVZ0</accession>
<dbReference type="Proteomes" id="UP001621714">
    <property type="component" value="Unassembled WGS sequence"/>
</dbReference>
<feature type="coiled-coil region" evidence="1">
    <location>
        <begin position="61"/>
        <end position="88"/>
    </location>
</feature>
<feature type="compositionally biased region" description="Polar residues" evidence="2">
    <location>
        <begin position="1"/>
        <end position="18"/>
    </location>
</feature>
<feature type="region of interest" description="Disordered" evidence="2">
    <location>
        <begin position="1"/>
        <end position="42"/>
    </location>
</feature>
<evidence type="ECO:0000313" key="3">
    <source>
        <dbReference type="EMBL" id="MFK7160454.1"/>
    </source>
</evidence>
<evidence type="ECO:0000256" key="1">
    <source>
        <dbReference type="SAM" id="Coils"/>
    </source>
</evidence>
<proteinExistence type="predicted"/>
<name>A0ABW8PVZ0_9GAMM</name>
<dbReference type="SUPFAM" id="SSF64518">
    <property type="entry name" value="Phase 1 flagellin"/>
    <property type="match status" value="1"/>
</dbReference>
<dbReference type="RefSeq" id="WP_405338182.1">
    <property type="nucleotide sequence ID" value="NZ_JBANFI010000003.1"/>
</dbReference>
<organism evidence="3 4">
    <name type="scientific">Marinospirillum alkalitolerans</name>
    <dbReference type="NCBI Taxonomy" id="3123374"/>
    <lineage>
        <taxon>Bacteria</taxon>
        <taxon>Pseudomonadati</taxon>
        <taxon>Pseudomonadota</taxon>
        <taxon>Gammaproteobacteria</taxon>
        <taxon>Oceanospirillales</taxon>
        <taxon>Oceanospirillaceae</taxon>
        <taxon>Marinospirillum</taxon>
    </lineage>
</organism>
<dbReference type="Gene3D" id="1.20.1330.10">
    <property type="entry name" value="f41 fragment of flagellin, N-terminal domain"/>
    <property type="match status" value="1"/>
</dbReference>
<feature type="compositionally biased region" description="Low complexity" evidence="2">
    <location>
        <begin position="153"/>
        <end position="165"/>
    </location>
</feature>
<comment type="caution">
    <text evidence="3">The sequence shown here is derived from an EMBL/GenBank/DDBJ whole genome shotgun (WGS) entry which is preliminary data.</text>
</comment>
<protein>
    <recommendedName>
        <fullName evidence="5">Flagellar hook-length control protein FliK</fullName>
    </recommendedName>
</protein>
<sequence length="488" mass="52348">MSIEVYSQLSPLQRQQPTAPVARAQELTPSAEPQIKEGSAQAAPQLAQVERQWLAESLGQVQVTQEALQQVEQALHQAQQLVEQEAHLSDDQKAATQTQLDEIALLVAETIQQAQFNGEPLLSAEAPSKVVPESLLPQATVAADPAQAVAAQSATTQSVTSQPVTIQSASPSPVSERPAAQGPAYRQLGLPGGLAQAVSEQTRTLSEAPAEKAQAAATDPLHKNLSIMEFRLKGQPDIYTGEIKEWPDSPYFSSGAYQAVQAFRASMAEMLQAPLAAEPDQVVMGAELGAAARDLVNQQAGEAVLGEWQQAENQVQGHTLRLEGRVEQNADQQLQFDASSALTFEVNGTQLMMQGPFIRFVGPVDEDAFSLPKDEQGEPYVAVQPQQLLQALSHAEADPRQWMRVEDPGLPASLEQAVSSVQQLEGQLDGQLQALTGRAEVRPLENHQQALALVQETQSLIEQQQAAAVAAQGQLSTVALLNLVEPGR</sequence>
<keyword evidence="1" id="KW-0175">Coiled coil</keyword>
<reference evidence="3 4" key="1">
    <citation type="submission" date="2024-02" db="EMBL/GenBank/DDBJ databases">
        <title>Marinospirillum sp. MEB 164 isolated from Lonar lake sediment.</title>
        <authorList>
            <person name="Joshi A."/>
            <person name="Thite S."/>
        </authorList>
    </citation>
    <scope>NUCLEOTIDE SEQUENCE [LARGE SCALE GENOMIC DNA]</scope>
    <source>
        <strain evidence="3 4">MEB164</strain>
    </source>
</reference>
<evidence type="ECO:0000313" key="4">
    <source>
        <dbReference type="Proteomes" id="UP001621714"/>
    </source>
</evidence>
<evidence type="ECO:0008006" key="5">
    <source>
        <dbReference type="Google" id="ProtNLM"/>
    </source>
</evidence>
<gene>
    <name evidence="3" type="ORF">V6U78_05325</name>
</gene>
<evidence type="ECO:0000256" key="2">
    <source>
        <dbReference type="SAM" id="MobiDB-lite"/>
    </source>
</evidence>
<keyword evidence="4" id="KW-1185">Reference proteome</keyword>
<dbReference type="EMBL" id="JBANFI010000003">
    <property type="protein sequence ID" value="MFK7160454.1"/>
    <property type="molecule type" value="Genomic_DNA"/>
</dbReference>